<feature type="region of interest" description="Disordered" evidence="1">
    <location>
        <begin position="129"/>
        <end position="149"/>
    </location>
</feature>
<dbReference type="EMBL" id="CVRI01000020">
    <property type="protein sequence ID" value="CRK91211.1"/>
    <property type="molecule type" value="Genomic_DNA"/>
</dbReference>
<name>A0A1J1HT86_9DIPT</name>
<proteinExistence type="predicted"/>
<dbReference type="Proteomes" id="UP000183832">
    <property type="component" value="Unassembled WGS sequence"/>
</dbReference>
<feature type="region of interest" description="Disordered" evidence="1">
    <location>
        <begin position="14"/>
        <end position="42"/>
    </location>
</feature>
<dbReference type="AlphaFoldDB" id="A0A1J1HT86"/>
<evidence type="ECO:0000256" key="1">
    <source>
        <dbReference type="SAM" id="MobiDB-lite"/>
    </source>
</evidence>
<protein>
    <submittedName>
        <fullName evidence="2">CLUMA_CG004894, isoform A</fullName>
    </submittedName>
</protein>
<gene>
    <name evidence="2" type="primary">similar to GH24763</name>
    <name evidence="2" type="ORF">CLUMA_CG004894</name>
</gene>
<accession>A0A1J1HT86</accession>
<dbReference type="OrthoDB" id="6425203at2759"/>
<evidence type="ECO:0000313" key="2">
    <source>
        <dbReference type="EMBL" id="CRK91211.1"/>
    </source>
</evidence>
<sequence length="225" mass="25173">MHISYFRSQALNVANETSKDSSESQHSNNAPFVPSQSDPHQMIADLNSNLSPAFAEQNFFPSFFQPLQQHQAARPFSNRHHFTPSSVPSARYLSSFKSSFDNSILGSGDFDVVEGGTFFADGDRLRKPSHRYSHRNSGETGQPFALPLQSSSNSGDSLANFKDFADITASIDGEFSNNINIYTKTDSKVKHEPRNILEQLEMIDKEKMMEKEKKKLNLTSASDIK</sequence>
<evidence type="ECO:0000313" key="3">
    <source>
        <dbReference type="Proteomes" id="UP000183832"/>
    </source>
</evidence>
<keyword evidence="3" id="KW-1185">Reference proteome</keyword>
<organism evidence="2 3">
    <name type="scientific">Clunio marinus</name>
    <dbReference type="NCBI Taxonomy" id="568069"/>
    <lineage>
        <taxon>Eukaryota</taxon>
        <taxon>Metazoa</taxon>
        <taxon>Ecdysozoa</taxon>
        <taxon>Arthropoda</taxon>
        <taxon>Hexapoda</taxon>
        <taxon>Insecta</taxon>
        <taxon>Pterygota</taxon>
        <taxon>Neoptera</taxon>
        <taxon>Endopterygota</taxon>
        <taxon>Diptera</taxon>
        <taxon>Nematocera</taxon>
        <taxon>Chironomoidea</taxon>
        <taxon>Chironomidae</taxon>
        <taxon>Clunio</taxon>
    </lineage>
</organism>
<reference evidence="2 3" key="1">
    <citation type="submission" date="2015-04" db="EMBL/GenBank/DDBJ databases">
        <authorList>
            <person name="Syromyatnikov M.Y."/>
            <person name="Popov V.N."/>
        </authorList>
    </citation>
    <scope>NUCLEOTIDE SEQUENCE [LARGE SCALE GENOMIC DNA]</scope>
</reference>
<dbReference type="STRING" id="568069.A0A1J1HT86"/>
<feature type="compositionally biased region" description="Polar residues" evidence="1">
    <location>
        <begin position="24"/>
        <end position="39"/>
    </location>
</feature>